<evidence type="ECO:0000256" key="8">
    <source>
        <dbReference type="ARBA" id="ARBA00022741"/>
    </source>
</evidence>
<name>A0A4P7D4V2_9BURK</name>
<dbReference type="GO" id="GO:0005886">
    <property type="term" value="C:plasma membrane"/>
    <property type="evidence" value="ECO:0007669"/>
    <property type="project" value="UniProtKB-SubCell"/>
</dbReference>
<evidence type="ECO:0000313" key="18">
    <source>
        <dbReference type="EMBL" id="QBR01594.1"/>
    </source>
</evidence>
<dbReference type="InterPro" id="IPR003660">
    <property type="entry name" value="HAMP_dom"/>
</dbReference>
<evidence type="ECO:0000256" key="11">
    <source>
        <dbReference type="ARBA" id="ARBA00022989"/>
    </source>
</evidence>
<dbReference type="SUPFAM" id="SSF55874">
    <property type="entry name" value="ATPase domain of HSP90 chaperone/DNA topoisomerase II/histidine kinase"/>
    <property type="match status" value="1"/>
</dbReference>
<keyword evidence="8 14" id="KW-0547">Nucleotide-binding</keyword>
<dbReference type="InterPro" id="IPR003661">
    <property type="entry name" value="HisK_dim/P_dom"/>
</dbReference>
<gene>
    <name evidence="18" type="ORF">E1956_30975</name>
</gene>
<keyword evidence="7 14" id="KW-0812">Transmembrane</keyword>
<evidence type="ECO:0000256" key="6">
    <source>
        <dbReference type="ARBA" id="ARBA00022679"/>
    </source>
</evidence>
<reference evidence="18 19" key="1">
    <citation type="submission" date="2019-03" db="EMBL/GenBank/DDBJ databases">
        <title>Paraburkholderia sp. 7MH5, isolated from subtropical forest soil.</title>
        <authorList>
            <person name="Gao Z.-H."/>
            <person name="Qiu L.-H."/>
        </authorList>
    </citation>
    <scope>NUCLEOTIDE SEQUENCE [LARGE SCALE GENOMIC DNA]</scope>
    <source>
        <strain evidence="18 19">7MH5</strain>
    </source>
</reference>
<evidence type="ECO:0000256" key="3">
    <source>
        <dbReference type="ARBA" id="ARBA00022475"/>
    </source>
</evidence>
<evidence type="ECO:0000256" key="10">
    <source>
        <dbReference type="ARBA" id="ARBA00022840"/>
    </source>
</evidence>
<evidence type="ECO:0000259" key="17">
    <source>
        <dbReference type="PROSITE" id="PS50885"/>
    </source>
</evidence>
<keyword evidence="5" id="KW-0597">Phosphoprotein</keyword>
<comment type="catalytic activity">
    <reaction evidence="1 14">
        <text>ATP + protein L-histidine = ADP + protein N-phospho-L-histidine.</text>
        <dbReference type="EC" id="2.7.13.3"/>
    </reaction>
</comment>
<evidence type="ECO:0000256" key="7">
    <source>
        <dbReference type="ARBA" id="ARBA00022692"/>
    </source>
</evidence>
<feature type="domain" description="HAMP" evidence="17">
    <location>
        <begin position="189"/>
        <end position="242"/>
    </location>
</feature>
<feature type="transmembrane region" description="Helical" evidence="14">
    <location>
        <begin position="169"/>
        <end position="188"/>
    </location>
</feature>
<dbReference type="Pfam" id="PF00512">
    <property type="entry name" value="HisKA"/>
    <property type="match status" value="1"/>
</dbReference>
<dbReference type="InterPro" id="IPR005467">
    <property type="entry name" value="His_kinase_dom"/>
</dbReference>
<dbReference type="SUPFAM" id="SSF47384">
    <property type="entry name" value="Homodimeric domain of signal transducing histidine kinase"/>
    <property type="match status" value="1"/>
</dbReference>
<accession>A0A4P7D4V2</accession>
<dbReference type="InterPro" id="IPR006290">
    <property type="entry name" value="CztS_silS_copS"/>
</dbReference>
<keyword evidence="6 14" id="KW-0808">Transferase</keyword>
<comment type="function">
    <text evidence="14">Member of a two-component regulatory system.</text>
</comment>
<organism evidence="18 19">
    <name type="scientific">Paraburkholderia pallida</name>
    <dbReference type="NCBI Taxonomy" id="2547399"/>
    <lineage>
        <taxon>Bacteria</taxon>
        <taxon>Pseudomonadati</taxon>
        <taxon>Pseudomonadota</taxon>
        <taxon>Betaproteobacteria</taxon>
        <taxon>Burkholderiales</taxon>
        <taxon>Burkholderiaceae</taxon>
        <taxon>Paraburkholderia</taxon>
    </lineage>
</organism>
<dbReference type="Gene3D" id="1.10.287.130">
    <property type="match status" value="1"/>
</dbReference>
<evidence type="ECO:0000256" key="13">
    <source>
        <dbReference type="ARBA" id="ARBA00023136"/>
    </source>
</evidence>
<sequence>MKRLSLTTRLALLYAVIVFTAMASLGALLYRGLEQQLIMRDDAALVTRVDQLRTLMNDADVRELIHDKPHLFANMLGNTESLLIVRFPGEAPLIAVNPGHRTVPDMTPVPADVPLTPGAVQHTRAPDGTPFIYVAAAAHDVAGPHDLQIISGRLLSERTRLLRAYRNQIVLLASAAALIVALLAFFLARRNMQPLRLLAAKTGAIGINTLSTRIEQRASPPELDALIAAFNGMLDRLERGFTQLKQVSADMAHDLRTPIGNLMGQTEVGLSQTRDTAYYQRLLGSNFEELQRLSKMLENMLFLARTEHADNAIERQDLLLADEFERLQEYFEGLADERDVSLQWHGGGYVSADPLLLRRALGNLLANALRYAEPGTAISTVAEQGPDATTLHVENHGPTIEPHHLERIFDRFYRADPSRHRSSESSGLGLSIVRSIMSLHGGTWHASSSNGVTRFTLVFPRHDAISAGRPSSNVTGSAATAGTTQGDRRS</sequence>
<evidence type="ECO:0000256" key="15">
    <source>
        <dbReference type="SAM" id="MobiDB-lite"/>
    </source>
</evidence>
<dbReference type="PANTHER" id="PTHR45436">
    <property type="entry name" value="SENSOR HISTIDINE KINASE YKOH"/>
    <property type="match status" value="1"/>
</dbReference>
<dbReference type="SMART" id="SM00304">
    <property type="entry name" value="HAMP"/>
    <property type="match status" value="1"/>
</dbReference>
<dbReference type="InterPro" id="IPR003594">
    <property type="entry name" value="HATPase_dom"/>
</dbReference>
<keyword evidence="4 14" id="KW-0997">Cell inner membrane</keyword>
<dbReference type="PROSITE" id="PS50109">
    <property type="entry name" value="HIS_KIN"/>
    <property type="match status" value="1"/>
</dbReference>
<dbReference type="InterPro" id="IPR004358">
    <property type="entry name" value="Sig_transdc_His_kin-like_C"/>
</dbReference>
<dbReference type="RefSeq" id="WP_134756413.1">
    <property type="nucleotide sequence ID" value="NZ_CP038150.1"/>
</dbReference>
<keyword evidence="12 14" id="KW-0902">Two-component regulatory system</keyword>
<dbReference type="CDD" id="cd06225">
    <property type="entry name" value="HAMP"/>
    <property type="match status" value="1"/>
</dbReference>
<dbReference type="Pfam" id="PF02518">
    <property type="entry name" value="HATPase_c"/>
    <property type="match status" value="1"/>
</dbReference>
<keyword evidence="10 14" id="KW-0067">ATP-binding</keyword>
<evidence type="ECO:0000256" key="1">
    <source>
        <dbReference type="ARBA" id="ARBA00000085"/>
    </source>
</evidence>
<dbReference type="Gene3D" id="6.10.340.10">
    <property type="match status" value="1"/>
</dbReference>
<evidence type="ECO:0000256" key="9">
    <source>
        <dbReference type="ARBA" id="ARBA00022777"/>
    </source>
</evidence>
<dbReference type="InterPro" id="IPR036097">
    <property type="entry name" value="HisK_dim/P_sf"/>
</dbReference>
<evidence type="ECO:0000256" key="12">
    <source>
        <dbReference type="ARBA" id="ARBA00023012"/>
    </source>
</evidence>
<dbReference type="CDD" id="cd00082">
    <property type="entry name" value="HisKA"/>
    <property type="match status" value="1"/>
</dbReference>
<keyword evidence="3 14" id="KW-1003">Cell membrane</keyword>
<evidence type="ECO:0000256" key="2">
    <source>
        <dbReference type="ARBA" id="ARBA00004533"/>
    </source>
</evidence>
<evidence type="ECO:0000256" key="4">
    <source>
        <dbReference type="ARBA" id="ARBA00022519"/>
    </source>
</evidence>
<keyword evidence="11 14" id="KW-1133">Transmembrane helix</keyword>
<proteinExistence type="predicted"/>
<evidence type="ECO:0000313" key="19">
    <source>
        <dbReference type="Proteomes" id="UP000295727"/>
    </source>
</evidence>
<evidence type="ECO:0000259" key="16">
    <source>
        <dbReference type="PROSITE" id="PS50109"/>
    </source>
</evidence>
<dbReference type="Gene3D" id="3.30.565.10">
    <property type="entry name" value="Histidine kinase-like ATPase, C-terminal domain"/>
    <property type="match status" value="1"/>
</dbReference>
<dbReference type="CDD" id="cd00075">
    <property type="entry name" value="HATPase"/>
    <property type="match status" value="1"/>
</dbReference>
<dbReference type="InterPro" id="IPR036890">
    <property type="entry name" value="HATPase_C_sf"/>
</dbReference>
<dbReference type="GO" id="GO:0005524">
    <property type="term" value="F:ATP binding"/>
    <property type="evidence" value="ECO:0007669"/>
    <property type="project" value="UniProtKB-KW"/>
</dbReference>
<feature type="compositionally biased region" description="Low complexity" evidence="15">
    <location>
        <begin position="475"/>
        <end position="490"/>
    </location>
</feature>
<evidence type="ECO:0000256" key="5">
    <source>
        <dbReference type="ARBA" id="ARBA00022553"/>
    </source>
</evidence>
<feature type="region of interest" description="Disordered" evidence="15">
    <location>
        <begin position="466"/>
        <end position="490"/>
    </location>
</feature>
<dbReference type="SMART" id="SM00388">
    <property type="entry name" value="HisKA"/>
    <property type="match status" value="1"/>
</dbReference>
<dbReference type="KEGG" id="ppai:E1956_30975"/>
<dbReference type="PROSITE" id="PS50885">
    <property type="entry name" value="HAMP"/>
    <property type="match status" value="1"/>
</dbReference>
<keyword evidence="19" id="KW-1185">Reference proteome</keyword>
<dbReference type="EMBL" id="CP038150">
    <property type="protein sequence ID" value="QBR01594.1"/>
    <property type="molecule type" value="Genomic_DNA"/>
</dbReference>
<dbReference type="NCBIfam" id="TIGR01386">
    <property type="entry name" value="cztS_silS_copS"/>
    <property type="match status" value="1"/>
</dbReference>
<dbReference type="Proteomes" id="UP000295727">
    <property type="component" value="Chromosome 3"/>
</dbReference>
<dbReference type="GO" id="GO:0000155">
    <property type="term" value="F:phosphorelay sensor kinase activity"/>
    <property type="evidence" value="ECO:0007669"/>
    <property type="project" value="InterPro"/>
</dbReference>
<protein>
    <recommendedName>
        <fullName evidence="14">Sensor protein</fullName>
        <ecNumber evidence="14">2.7.13.3</ecNumber>
    </recommendedName>
</protein>
<keyword evidence="9 14" id="KW-0418">Kinase</keyword>
<comment type="subcellular location">
    <subcellularLocation>
        <location evidence="2 14">Cell inner membrane</location>
    </subcellularLocation>
</comment>
<evidence type="ECO:0000256" key="14">
    <source>
        <dbReference type="RuleBase" id="RU364088"/>
    </source>
</evidence>
<dbReference type="PANTHER" id="PTHR45436:SF3">
    <property type="entry name" value="SENSOR HISTIDINE KINASE HPRS"/>
    <property type="match status" value="1"/>
</dbReference>
<dbReference type="EC" id="2.7.13.3" evidence="14"/>
<dbReference type="InterPro" id="IPR050428">
    <property type="entry name" value="TCS_sensor_his_kinase"/>
</dbReference>
<dbReference type="Pfam" id="PF00672">
    <property type="entry name" value="HAMP"/>
    <property type="match status" value="1"/>
</dbReference>
<feature type="domain" description="Histidine kinase" evidence="16">
    <location>
        <begin position="250"/>
        <end position="463"/>
    </location>
</feature>
<dbReference type="PRINTS" id="PR00344">
    <property type="entry name" value="BCTRLSENSOR"/>
</dbReference>
<dbReference type="AlphaFoldDB" id="A0A4P7D4V2"/>
<dbReference type="OrthoDB" id="9786919at2"/>
<keyword evidence="13 14" id="KW-0472">Membrane</keyword>
<dbReference type="SMART" id="SM00387">
    <property type="entry name" value="HATPase_c"/>
    <property type="match status" value="1"/>
</dbReference>
<feature type="transmembrane region" description="Helical" evidence="14">
    <location>
        <begin position="12"/>
        <end position="30"/>
    </location>
</feature>